<dbReference type="InterPro" id="IPR013685">
    <property type="entry name" value="POTRA_FtsQ_type"/>
</dbReference>
<dbReference type="Proteomes" id="UP000014148">
    <property type="component" value="Unassembled WGS sequence"/>
</dbReference>
<evidence type="ECO:0000256" key="2">
    <source>
        <dbReference type="ARBA" id="ARBA00022475"/>
    </source>
</evidence>
<protein>
    <recommendedName>
        <fullName evidence="8">Cell division protein DivIB</fullName>
    </recommendedName>
</protein>
<keyword evidence="2 8" id="KW-1003">Cell membrane</keyword>
<name>A0ABN0LHI9_9ENTE</name>
<accession>A0ABN0LHI9</accession>
<sequence>MEVRIISREEFPEENKEQQEEQKPKQENLTPWQLANMEYLKQKNLENGEAEPSQVPQKNPEQSVETASTNESVIEKKEEPKKPDSEVVDAVIEEDETEAVSNGPKNGSFLDRLPNIRHERNRRLLRRTSILIGLFSIPAVLLLYYISPLGKLGGVSVKGNENISAEVIEKELNFTIGDNLWSQYFDREANVKRLKKQKLQIENAEVHIDGLNRFEVKIKEYPEVAYLESDGKYSPVISNGKIIPIEVPKNNGDLPILESFTGSKRILKVLEGYKKLSGEVKQGISQIKYAPTSENKELLEIFMNDGNKVLVSINDLGEKMKYYPQIAKQMNDKQIKGVVDMEAGIYSYPYDEKSDTEDATQNSTDQSGTAVGND</sequence>
<dbReference type="PANTHER" id="PTHR37820">
    <property type="entry name" value="CELL DIVISION PROTEIN DIVIB"/>
    <property type="match status" value="1"/>
</dbReference>
<feature type="compositionally biased region" description="Basic and acidic residues" evidence="9">
    <location>
        <begin position="73"/>
        <end position="85"/>
    </location>
</feature>
<keyword evidence="5 8" id="KW-1133">Transmembrane helix</keyword>
<dbReference type="Pfam" id="PF03799">
    <property type="entry name" value="FtsQ_DivIB_C"/>
    <property type="match status" value="1"/>
</dbReference>
<gene>
    <name evidence="8" type="primary">divIB</name>
    <name evidence="11" type="ORF">I585_03783</name>
</gene>
<keyword evidence="12" id="KW-1185">Reference proteome</keyword>
<reference evidence="11 12" key="1">
    <citation type="submission" date="2013-03" db="EMBL/GenBank/DDBJ databases">
        <title>The Genome Sequence of Enterococcus malodoratus ATCC_43197 (PacBio/Illumina hybrid assembly).</title>
        <authorList>
            <consortium name="The Broad Institute Genomics Platform"/>
            <consortium name="The Broad Institute Genome Sequencing Center for Infectious Disease"/>
            <person name="Earl A."/>
            <person name="Russ C."/>
            <person name="Gilmore M."/>
            <person name="Surin D."/>
            <person name="Walker B."/>
            <person name="Young S."/>
            <person name="Zeng Q."/>
            <person name="Gargeya S."/>
            <person name="Fitzgerald M."/>
            <person name="Haas B."/>
            <person name="Abouelleil A."/>
            <person name="Allen A.W."/>
            <person name="Alvarado L."/>
            <person name="Arachchi H.M."/>
            <person name="Berlin A.M."/>
            <person name="Chapman S.B."/>
            <person name="Gainer-Dewar J."/>
            <person name="Goldberg J."/>
            <person name="Griggs A."/>
            <person name="Gujja S."/>
            <person name="Hansen M."/>
            <person name="Howarth C."/>
            <person name="Imamovic A."/>
            <person name="Ireland A."/>
            <person name="Larimer J."/>
            <person name="McCowan C."/>
            <person name="Murphy C."/>
            <person name="Pearson M."/>
            <person name="Poon T.W."/>
            <person name="Priest M."/>
            <person name="Roberts A."/>
            <person name="Saif S."/>
            <person name="Shea T."/>
            <person name="Sisk P."/>
            <person name="Sykes S."/>
            <person name="Wortman J."/>
            <person name="Nusbaum C."/>
            <person name="Birren B."/>
        </authorList>
    </citation>
    <scope>NUCLEOTIDE SEQUENCE [LARGE SCALE GENOMIC DNA]</scope>
    <source>
        <strain evidence="11 12">ATCC 43197</strain>
    </source>
</reference>
<evidence type="ECO:0000256" key="7">
    <source>
        <dbReference type="ARBA" id="ARBA00023306"/>
    </source>
</evidence>
<feature type="region of interest" description="Disordered" evidence="9">
    <location>
        <begin position="350"/>
        <end position="374"/>
    </location>
</feature>
<comment type="caution">
    <text evidence="11">The sequence shown here is derived from an EMBL/GenBank/DDBJ whole genome shotgun (WGS) entry which is preliminary data.</text>
</comment>
<evidence type="ECO:0000313" key="12">
    <source>
        <dbReference type="Proteomes" id="UP000014148"/>
    </source>
</evidence>
<dbReference type="RefSeq" id="WP_016249957.1">
    <property type="nucleotide sequence ID" value="NZ_KB946250.1"/>
</dbReference>
<comment type="function">
    <text evidence="8">Cell division protein that may be involved in stabilizing or promoting the assembly of the division complex.</text>
</comment>
<evidence type="ECO:0000256" key="5">
    <source>
        <dbReference type="ARBA" id="ARBA00022989"/>
    </source>
</evidence>
<feature type="transmembrane region" description="Helical" evidence="8">
    <location>
        <begin position="124"/>
        <end position="146"/>
    </location>
</feature>
<feature type="compositionally biased region" description="Basic and acidic residues" evidence="9">
    <location>
        <begin position="1"/>
        <end position="26"/>
    </location>
</feature>
<organism evidence="11 12">
    <name type="scientific">Enterococcus malodoratus ATCC 43197</name>
    <dbReference type="NCBI Taxonomy" id="1158601"/>
    <lineage>
        <taxon>Bacteria</taxon>
        <taxon>Bacillati</taxon>
        <taxon>Bacillota</taxon>
        <taxon>Bacilli</taxon>
        <taxon>Lactobacillales</taxon>
        <taxon>Enterococcaceae</taxon>
        <taxon>Enterococcus</taxon>
    </lineage>
</organism>
<evidence type="ECO:0000259" key="10">
    <source>
        <dbReference type="PROSITE" id="PS51779"/>
    </source>
</evidence>
<evidence type="ECO:0000256" key="3">
    <source>
        <dbReference type="ARBA" id="ARBA00022618"/>
    </source>
</evidence>
<feature type="compositionally biased region" description="Polar residues" evidence="9">
    <location>
        <begin position="54"/>
        <end position="72"/>
    </location>
</feature>
<dbReference type="Pfam" id="PF08478">
    <property type="entry name" value="POTRA_1"/>
    <property type="match status" value="1"/>
</dbReference>
<dbReference type="EMBL" id="ASWA01000004">
    <property type="protein sequence ID" value="EOT64583.1"/>
    <property type="molecule type" value="Genomic_DNA"/>
</dbReference>
<evidence type="ECO:0000256" key="4">
    <source>
        <dbReference type="ARBA" id="ARBA00022692"/>
    </source>
</evidence>
<comment type="similarity">
    <text evidence="8">Belongs to the FtsQ/DivIB family. DivIB subfamily.</text>
</comment>
<dbReference type="InterPro" id="IPR026580">
    <property type="entry name" value="DivIB"/>
</dbReference>
<dbReference type="Gene3D" id="3.40.50.10960">
    <property type="match status" value="1"/>
</dbReference>
<feature type="compositionally biased region" description="Polar residues" evidence="9">
    <location>
        <begin position="359"/>
        <end position="374"/>
    </location>
</feature>
<evidence type="ECO:0000256" key="9">
    <source>
        <dbReference type="SAM" id="MobiDB-lite"/>
    </source>
</evidence>
<evidence type="ECO:0000256" key="6">
    <source>
        <dbReference type="ARBA" id="ARBA00023136"/>
    </source>
</evidence>
<dbReference type="HAMAP" id="MF_00912">
    <property type="entry name" value="DivIB"/>
    <property type="match status" value="1"/>
</dbReference>
<dbReference type="PANTHER" id="PTHR37820:SF1">
    <property type="entry name" value="CELL DIVISION PROTEIN FTSQ"/>
    <property type="match status" value="1"/>
</dbReference>
<evidence type="ECO:0000256" key="8">
    <source>
        <dbReference type="HAMAP-Rule" id="MF_00912"/>
    </source>
</evidence>
<keyword evidence="4 8" id="KW-0812">Transmembrane</keyword>
<keyword evidence="6 8" id="KW-0472">Membrane</keyword>
<keyword evidence="3 8" id="KW-0132">Cell division</keyword>
<dbReference type="InterPro" id="IPR034746">
    <property type="entry name" value="POTRA"/>
</dbReference>
<feature type="domain" description="POTRA" evidence="10">
    <location>
        <begin position="150"/>
        <end position="221"/>
    </location>
</feature>
<evidence type="ECO:0000256" key="1">
    <source>
        <dbReference type="ARBA" id="ARBA00004370"/>
    </source>
</evidence>
<feature type="region of interest" description="Disordered" evidence="9">
    <location>
        <begin position="1"/>
        <end position="87"/>
    </location>
</feature>
<evidence type="ECO:0000313" key="11">
    <source>
        <dbReference type="EMBL" id="EOT64583.1"/>
    </source>
</evidence>
<dbReference type="PROSITE" id="PS51779">
    <property type="entry name" value="POTRA"/>
    <property type="match status" value="1"/>
</dbReference>
<dbReference type="InterPro" id="IPR050487">
    <property type="entry name" value="FtsQ_DivIB"/>
</dbReference>
<proteinExistence type="inferred from homology"/>
<comment type="subcellular location">
    <subcellularLocation>
        <location evidence="8">Cell membrane</location>
        <topology evidence="8">Single-pass type II membrane protein</topology>
    </subcellularLocation>
    <subcellularLocation>
        <location evidence="1">Membrane</location>
    </subcellularLocation>
    <text evidence="8">Localizes to the division septum.</text>
</comment>
<keyword evidence="7 8" id="KW-0131">Cell cycle</keyword>
<dbReference type="InterPro" id="IPR005548">
    <property type="entry name" value="Cell_div_FtsQ/DivIB_C"/>
</dbReference>